<protein>
    <recommendedName>
        <fullName evidence="1">UBC core domain-containing protein</fullName>
    </recommendedName>
</protein>
<dbReference type="InterPro" id="IPR016135">
    <property type="entry name" value="UBQ-conjugating_enzyme/RWD"/>
</dbReference>
<keyword evidence="3" id="KW-1185">Reference proteome</keyword>
<dbReference type="Gene3D" id="3.10.110.10">
    <property type="entry name" value="Ubiquitin Conjugating Enzyme"/>
    <property type="match status" value="2"/>
</dbReference>
<organism evidence="2 3">
    <name type="scientific">Camellia sinensis var. sinensis</name>
    <name type="common">China tea</name>
    <dbReference type="NCBI Taxonomy" id="542762"/>
    <lineage>
        <taxon>Eukaryota</taxon>
        <taxon>Viridiplantae</taxon>
        <taxon>Streptophyta</taxon>
        <taxon>Embryophyta</taxon>
        <taxon>Tracheophyta</taxon>
        <taxon>Spermatophyta</taxon>
        <taxon>Magnoliopsida</taxon>
        <taxon>eudicotyledons</taxon>
        <taxon>Gunneridae</taxon>
        <taxon>Pentapetalae</taxon>
        <taxon>asterids</taxon>
        <taxon>Ericales</taxon>
        <taxon>Theaceae</taxon>
        <taxon>Camellia</taxon>
    </lineage>
</organism>
<dbReference type="InterPro" id="IPR050113">
    <property type="entry name" value="Ub_conjugating_enzyme"/>
</dbReference>
<sequence>MKCVYLLIKHYVPILPCLLAVYADGSICLDILQNQWSPIYDVAAILTSIQEGISICLFIAQLILSTEEALYLQSVTTSGSTPLETLFVKWYMYRAVLSMALHYDDFIHLVSSYDAAQILCCPPSISSLLCDLNPNSLANSKAARMFSENKREYNRRVREIYCMCQRTSSMVGCEIESLLRHFMVILTAVFNDSCENVPRMEGSIASRNLNGDSAKPLSSCEV</sequence>
<feature type="domain" description="UBC core" evidence="1">
    <location>
        <begin position="1"/>
        <end position="96"/>
    </location>
</feature>
<evidence type="ECO:0000313" key="3">
    <source>
        <dbReference type="Proteomes" id="UP000306102"/>
    </source>
</evidence>
<dbReference type="SUPFAM" id="SSF54495">
    <property type="entry name" value="UBC-like"/>
    <property type="match status" value="2"/>
</dbReference>
<comment type="caution">
    <text evidence="2">The sequence shown here is derived from an EMBL/GenBank/DDBJ whole genome shotgun (WGS) entry which is preliminary data.</text>
</comment>
<dbReference type="AlphaFoldDB" id="A0A4S4E5I9"/>
<evidence type="ECO:0000259" key="1">
    <source>
        <dbReference type="PROSITE" id="PS50127"/>
    </source>
</evidence>
<accession>A0A4S4E5I9</accession>
<dbReference type="Proteomes" id="UP000306102">
    <property type="component" value="Unassembled WGS sequence"/>
</dbReference>
<name>A0A4S4E5I9_CAMSN</name>
<dbReference type="STRING" id="542762.A0A4S4E5I9"/>
<dbReference type="InterPro" id="IPR000608">
    <property type="entry name" value="UBC"/>
</dbReference>
<proteinExistence type="predicted"/>
<dbReference type="PANTHER" id="PTHR24067">
    <property type="entry name" value="UBIQUITIN-CONJUGATING ENZYME E2"/>
    <property type="match status" value="1"/>
</dbReference>
<dbReference type="PROSITE" id="PS50127">
    <property type="entry name" value="UBC_2"/>
    <property type="match status" value="1"/>
</dbReference>
<dbReference type="Pfam" id="PF00179">
    <property type="entry name" value="UQ_con"/>
    <property type="match status" value="1"/>
</dbReference>
<dbReference type="EMBL" id="SDRB02007704">
    <property type="protein sequence ID" value="THG10804.1"/>
    <property type="molecule type" value="Genomic_DNA"/>
</dbReference>
<gene>
    <name evidence="2" type="ORF">TEA_001188</name>
</gene>
<evidence type="ECO:0000313" key="2">
    <source>
        <dbReference type="EMBL" id="THG10804.1"/>
    </source>
</evidence>
<reference evidence="2 3" key="1">
    <citation type="journal article" date="2018" name="Proc. Natl. Acad. Sci. U.S.A.">
        <title>Draft genome sequence of Camellia sinensis var. sinensis provides insights into the evolution of the tea genome and tea quality.</title>
        <authorList>
            <person name="Wei C."/>
            <person name="Yang H."/>
            <person name="Wang S."/>
            <person name="Zhao J."/>
            <person name="Liu C."/>
            <person name="Gao L."/>
            <person name="Xia E."/>
            <person name="Lu Y."/>
            <person name="Tai Y."/>
            <person name="She G."/>
            <person name="Sun J."/>
            <person name="Cao H."/>
            <person name="Tong W."/>
            <person name="Gao Q."/>
            <person name="Li Y."/>
            <person name="Deng W."/>
            <person name="Jiang X."/>
            <person name="Wang W."/>
            <person name="Chen Q."/>
            <person name="Zhang S."/>
            <person name="Li H."/>
            <person name="Wu J."/>
            <person name="Wang P."/>
            <person name="Li P."/>
            <person name="Shi C."/>
            <person name="Zheng F."/>
            <person name="Jian J."/>
            <person name="Huang B."/>
            <person name="Shan D."/>
            <person name="Shi M."/>
            <person name="Fang C."/>
            <person name="Yue Y."/>
            <person name="Li F."/>
            <person name="Li D."/>
            <person name="Wei S."/>
            <person name="Han B."/>
            <person name="Jiang C."/>
            <person name="Yin Y."/>
            <person name="Xia T."/>
            <person name="Zhang Z."/>
            <person name="Bennetzen J.L."/>
            <person name="Zhao S."/>
            <person name="Wan X."/>
        </authorList>
    </citation>
    <scope>NUCLEOTIDE SEQUENCE [LARGE SCALE GENOMIC DNA]</scope>
    <source>
        <strain evidence="3">cv. Shuchazao</strain>
        <tissue evidence="2">Leaf</tissue>
    </source>
</reference>